<evidence type="ECO:0000256" key="1">
    <source>
        <dbReference type="SAM" id="MobiDB-lite"/>
    </source>
</evidence>
<dbReference type="EMBL" id="JAPQKQ010000008">
    <property type="protein sequence ID" value="KAJ5186591.1"/>
    <property type="molecule type" value="Genomic_DNA"/>
</dbReference>
<sequence>MRNKKDAKDAVMGIGKEYGFIAKEIIDQMAPNVRLAVEESMLARDKKVGHAIKTLAKHIYASDARFVFELLQNADNNHFTNVNAQGESPFIAFKVYSDRIVVECNEDGFTASDLSAICTVGESTKSASHGYIGAKGIGFKSVFIAAWKVHIQSGHFSFCFQHKKGDQGLGMVRPVWEDTADVLPNALTRMTLYLHEEGDPQEIDFLRQTIFKQLNDLQQACLLFLLNLKEIRVFFYNDDGELKNSKKFCVGDIRDSRYSLETELTDENGQISVEYKHYHVTRQMATDLPKGNNRDIPDTGEEGEEEEEEEATQASSRAEVILAFPLMHLNKPLVEQQEVFAFLPIRESSFKFLIHSDFATTANRQDISNSRRNRALRGWIAQAFLKAVLEFCEDPDLCYSWPRFLPSTEGDENNFWSELSGSIKQLIYETPVLKSQHNSSLRKIDDVVIPTPDFMDDNQSPLLEDSTLDPFLSNKYPPDCIKSLKRYGLERMSHDLVIRMLRDDLENPVSRMKSEITSAEWHSQFAKLLLQVEKGSVGKLALIPLRFGKWVSVSAWSIYMPTTNGIPVPPGVDMQIIEPTAVANKDRHRLFTHLGASEAKVYAVRQYIHMHHDIFGLRVSRANSIAHLRYLYLTHVDGVESCYKDIAVHSEDGHVGYPHREDFYLRTGHPYGPESLLPTDNTHGLQLFFLHPEYLEDATTTPSSEHRSWRNWLRRLVRVHKRLSLVSRDWDDLSGSLRYVAEHRPEKFLGLLEYLWKYDGDLISRDDELIQLIKDTNASSFCIADIKPTDIDQTFLPLPSLQRLCSRFMEENEPFPFLKIDEIASCEELSLKWMFLHTVFSVGKDDDLEFFLKILWWINAEGRKHLDDLHLKNPQRILDLYVTIDSKCLGSQDPQAARTEAREYIEHYNLIFMPHPGDPKNYAAEWFKLKPFRWDSPSDMLSAYCLKHSYSPLVDEDQLDQLSRFMKRTMSIPDCSWEDMITELEVIRDNGFEDLDHIFAMYEGISKLDILAFADELRNEFQSKDLIFVVNNGEPGWYKSSKCLWSTTEIRGKVTLNGQYEDLERFFIEDIGVQTLTLQMVYDELLQAGPQTSYSEIKDKIWSLNALLQTGSESESSHVDPDSLMQACVLPIIDTEGTKSLVTSSAEFAIADQDYLAIHFQGRIKLLDYSLEDIRHLSVFFKWAKLTHRYLSTAVRKFTYVPGETRPLTPRRGRDLKRKAHGLVRVAATFNSPRYQTDPARLYEMLRTTSIEMTNGITSVLSITQDGNVTEVKESIGSLHISETTTRLTIYVPLDKKEQELCFSSLLPVHLTEWLMRDPITQIPHKIDSSLLTAVTTLIISDSSIIDMILGLHRIIDIELPNQDPIDDDSKWLQCSITPDLSITTGHSAEFICIPFMSSSYVHCGWPDHSFPAMYSPRHPIFSPSGDFSVEDTRYRTLLNGGAFGSDSQRERDEKIGTAGELYVSFTLPLVF</sequence>
<reference evidence="2" key="2">
    <citation type="journal article" date="2023" name="IMA Fungus">
        <title>Comparative genomic study of the Penicillium genus elucidates a diverse pangenome and 15 lateral gene transfer events.</title>
        <authorList>
            <person name="Petersen C."/>
            <person name="Sorensen T."/>
            <person name="Nielsen M.R."/>
            <person name="Sondergaard T.E."/>
            <person name="Sorensen J.L."/>
            <person name="Fitzpatrick D.A."/>
            <person name="Frisvad J.C."/>
            <person name="Nielsen K.L."/>
        </authorList>
    </citation>
    <scope>NUCLEOTIDE SEQUENCE</scope>
    <source>
        <strain evidence="2">IBT 20477</strain>
    </source>
</reference>
<dbReference type="InterPro" id="IPR052957">
    <property type="entry name" value="Auxin_embryo_med"/>
</dbReference>
<evidence type="ECO:0000313" key="3">
    <source>
        <dbReference type="Proteomes" id="UP001150942"/>
    </source>
</evidence>
<protein>
    <recommendedName>
        <fullName evidence="4">Protein NO VEIN C-terminal domain-containing protein</fullName>
    </recommendedName>
</protein>
<dbReference type="SUPFAM" id="SSF55874">
    <property type="entry name" value="ATPase domain of HSP90 chaperone/DNA topoisomerase II/histidine kinase"/>
    <property type="match status" value="1"/>
</dbReference>
<dbReference type="OrthoDB" id="1262810at2759"/>
<feature type="compositionally biased region" description="Acidic residues" evidence="1">
    <location>
        <begin position="298"/>
        <end position="311"/>
    </location>
</feature>
<evidence type="ECO:0000313" key="2">
    <source>
        <dbReference type="EMBL" id="KAJ5186591.1"/>
    </source>
</evidence>
<evidence type="ECO:0008006" key="4">
    <source>
        <dbReference type="Google" id="ProtNLM"/>
    </source>
</evidence>
<dbReference type="PANTHER" id="PTHR32387:SF0">
    <property type="entry name" value="PROTEIN NO VEIN"/>
    <property type="match status" value="1"/>
</dbReference>
<dbReference type="Gene3D" id="3.30.565.10">
    <property type="entry name" value="Histidine kinase-like ATPase, C-terminal domain"/>
    <property type="match status" value="1"/>
</dbReference>
<accession>A0A9W9IZV1</accession>
<feature type="region of interest" description="Disordered" evidence="1">
    <location>
        <begin position="286"/>
        <end position="315"/>
    </location>
</feature>
<dbReference type="NCBIfam" id="NF047352">
    <property type="entry name" value="P_loop_sacsin"/>
    <property type="match status" value="1"/>
</dbReference>
<dbReference type="InterPro" id="IPR036890">
    <property type="entry name" value="HATPase_C_sf"/>
</dbReference>
<reference evidence="2" key="1">
    <citation type="submission" date="2022-11" db="EMBL/GenBank/DDBJ databases">
        <authorList>
            <person name="Petersen C."/>
        </authorList>
    </citation>
    <scope>NUCLEOTIDE SEQUENCE</scope>
    <source>
        <strain evidence="2">IBT 20477</strain>
    </source>
</reference>
<gene>
    <name evidence="2" type="ORF">N7449_011355</name>
</gene>
<organism evidence="2 3">
    <name type="scientific">Penicillium cf. viridicatum</name>
    <dbReference type="NCBI Taxonomy" id="2972119"/>
    <lineage>
        <taxon>Eukaryota</taxon>
        <taxon>Fungi</taxon>
        <taxon>Dikarya</taxon>
        <taxon>Ascomycota</taxon>
        <taxon>Pezizomycotina</taxon>
        <taxon>Eurotiomycetes</taxon>
        <taxon>Eurotiomycetidae</taxon>
        <taxon>Eurotiales</taxon>
        <taxon>Aspergillaceae</taxon>
        <taxon>Penicillium</taxon>
    </lineage>
</organism>
<proteinExistence type="predicted"/>
<keyword evidence="3" id="KW-1185">Reference proteome</keyword>
<dbReference type="PANTHER" id="PTHR32387">
    <property type="entry name" value="WU:FJ29H11"/>
    <property type="match status" value="1"/>
</dbReference>
<dbReference type="Proteomes" id="UP001150942">
    <property type="component" value="Unassembled WGS sequence"/>
</dbReference>
<name>A0A9W9IZV1_9EURO</name>
<comment type="caution">
    <text evidence="2">The sequence shown here is derived from an EMBL/GenBank/DDBJ whole genome shotgun (WGS) entry which is preliminary data.</text>
</comment>